<feature type="active site" description="Nucleophile" evidence="3">
    <location>
        <position position="213"/>
    </location>
</feature>
<reference evidence="5" key="1">
    <citation type="submission" date="2020-07" db="EMBL/GenBank/DDBJ databases">
        <title>Vallitalea pronyensis genome.</title>
        <authorList>
            <person name="Postec A."/>
        </authorList>
    </citation>
    <scope>NUCLEOTIDE SEQUENCE</scope>
    <source>
        <strain evidence="5">FatNI3</strain>
    </source>
</reference>
<accession>A0A8J8SF76</accession>
<proteinExistence type="inferred from homology"/>
<organism evidence="5 6">
    <name type="scientific">Vallitalea pronyensis</name>
    <dbReference type="NCBI Taxonomy" id="1348613"/>
    <lineage>
        <taxon>Bacteria</taxon>
        <taxon>Bacillati</taxon>
        <taxon>Bacillota</taxon>
        <taxon>Clostridia</taxon>
        <taxon>Lachnospirales</taxon>
        <taxon>Vallitaleaceae</taxon>
        <taxon>Vallitalea</taxon>
    </lineage>
</organism>
<keyword evidence="1 3" id="KW-0378">Hydrolase</keyword>
<feature type="active site" description="Proton donor" evidence="3">
    <location>
        <position position="116"/>
    </location>
</feature>
<name>A0A8J8SF76_9FIRM</name>
<keyword evidence="2 3" id="KW-0326">Glycosidase</keyword>
<dbReference type="InterPro" id="IPR022790">
    <property type="entry name" value="GH26_dom"/>
</dbReference>
<dbReference type="GO" id="GO:0004553">
    <property type="term" value="F:hydrolase activity, hydrolyzing O-glycosyl compounds"/>
    <property type="evidence" value="ECO:0007669"/>
    <property type="project" value="InterPro"/>
</dbReference>
<evidence type="ECO:0000313" key="6">
    <source>
        <dbReference type="Proteomes" id="UP000683246"/>
    </source>
</evidence>
<evidence type="ECO:0000256" key="3">
    <source>
        <dbReference type="PROSITE-ProRule" id="PRU01100"/>
    </source>
</evidence>
<dbReference type="Gene3D" id="3.20.20.80">
    <property type="entry name" value="Glycosidases"/>
    <property type="match status" value="1"/>
</dbReference>
<evidence type="ECO:0000256" key="2">
    <source>
        <dbReference type="ARBA" id="ARBA00023295"/>
    </source>
</evidence>
<gene>
    <name evidence="5" type="ORF">HZI73_01055</name>
</gene>
<sequence length="516" mass="59571">MKSGKFQPINGKCYTGAGQSMVAMVEMLHHIDHGRKPVIFALYDAIFSANYEVNADILEAHNVFPGGYLQIGLALPLHDDQGLEALGKGQYDEALTTLVRTYKSIGLPIFLRIGYEFDGPWNGYAPRLFIKAYRHIVDVFRKEQADNIAFVWNTYICDNQDIFHWFPHDPDSQQQDGGNYIDWFAYNTVTAKFEADWFMEQARAYDKPVMIGEASYAIVEEDMTFETWVDCFFTKIKQHHVQGYQYINWDWHVYPEATNWLDWACGRYTLDKQKVAQYNAYLDDYFVYRGQAYAQPVKLFVHCARGLKESDEKGMSWCKDKDHYTMESGYNYHLSESTLQYGDGWKPYWQSLEDHMALCITLPKKTEGYLLLDVLDYSPNQMMIITVNDETYNISHKGNGYIKIPLSNTDDKWASIEVAITAMNSQVKLHQVGFMEIAYALHAVGHLQGITQDDKTRIQWTQVKDAFTYNVYINHWLQAITQELHYDLEKIPEGSVIAVSPVSRTKGEGLLSKIVL</sequence>
<evidence type="ECO:0000313" key="5">
    <source>
        <dbReference type="EMBL" id="QUI20968.1"/>
    </source>
</evidence>
<dbReference type="KEGG" id="vpy:HZI73_01055"/>
<evidence type="ECO:0000256" key="1">
    <source>
        <dbReference type="ARBA" id="ARBA00022801"/>
    </source>
</evidence>
<keyword evidence="6" id="KW-1185">Reference proteome</keyword>
<dbReference type="AlphaFoldDB" id="A0A8J8SF76"/>
<dbReference type="InterPro" id="IPR017853">
    <property type="entry name" value="GH"/>
</dbReference>
<dbReference type="SUPFAM" id="SSF51445">
    <property type="entry name" value="(Trans)glycosidases"/>
    <property type="match status" value="1"/>
</dbReference>
<dbReference type="RefSeq" id="WP_212696427.1">
    <property type="nucleotide sequence ID" value="NZ_CP058649.1"/>
</dbReference>
<dbReference type="PROSITE" id="PS51764">
    <property type="entry name" value="GH26"/>
    <property type="match status" value="1"/>
</dbReference>
<feature type="domain" description="GH26" evidence="4">
    <location>
        <begin position="1"/>
        <end position="285"/>
    </location>
</feature>
<comment type="similarity">
    <text evidence="3">Belongs to the glycosyl hydrolase 26 family.</text>
</comment>
<protein>
    <recommendedName>
        <fullName evidence="4">GH26 domain-containing protein</fullName>
    </recommendedName>
</protein>
<dbReference type="Proteomes" id="UP000683246">
    <property type="component" value="Chromosome"/>
</dbReference>
<evidence type="ECO:0000259" key="4">
    <source>
        <dbReference type="PROSITE" id="PS51764"/>
    </source>
</evidence>
<dbReference type="EMBL" id="CP058649">
    <property type="protein sequence ID" value="QUI20968.1"/>
    <property type="molecule type" value="Genomic_DNA"/>
</dbReference>